<feature type="region of interest" description="Disordered" evidence="1">
    <location>
        <begin position="1"/>
        <end position="28"/>
    </location>
</feature>
<dbReference type="SUPFAM" id="SSF81665">
    <property type="entry name" value="Calcium ATPase, transmembrane domain M"/>
    <property type="match status" value="1"/>
</dbReference>
<protein>
    <recommendedName>
        <fullName evidence="2">Cation-transporting P-type ATPase N-terminal domain-containing protein</fullName>
    </recommendedName>
</protein>
<dbReference type="InterPro" id="IPR004014">
    <property type="entry name" value="ATPase_P-typ_cation-transptr_N"/>
</dbReference>
<feature type="domain" description="Cation-transporting P-type ATPase N-terminal" evidence="2">
    <location>
        <begin position="62"/>
        <end position="96"/>
    </location>
</feature>
<reference evidence="3" key="1">
    <citation type="submission" date="2020-11" db="EMBL/GenBank/DDBJ databases">
        <authorList>
            <person name="Tran Van P."/>
        </authorList>
    </citation>
    <scope>NUCLEOTIDE SEQUENCE</scope>
</reference>
<evidence type="ECO:0000259" key="2">
    <source>
        <dbReference type="Pfam" id="PF00690"/>
    </source>
</evidence>
<dbReference type="AlphaFoldDB" id="A0A7R8Z3F9"/>
<evidence type="ECO:0000313" key="3">
    <source>
        <dbReference type="EMBL" id="CAD7194560.1"/>
    </source>
</evidence>
<accession>A0A7R8Z3F9</accession>
<evidence type="ECO:0000256" key="1">
    <source>
        <dbReference type="SAM" id="MobiDB-lite"/>
    </source>
</evidence>
<dbReference type="EMBL" id="OA564514">
    <property type="protein sequence ID" value="CAD7194560.1"/>
    <property type="molecule type" value="Genomic_DNA"/>
</dbReference>
<dbReference type="Pfam" id="PF00690">
    <property type="entry name" value="Cation_ATPase_N"/>
    <property type="match status" value="1"/>
</dbReference>
<dbReference type="InterPro" id="IPR023298">
    <property type="entry name" value="ATPase_P-typ_TM_dom_sf"/>
</dbReference>
<proteinExistence type="predicted"/>
<gene>
    <name evidence="3" type="ORF">TDIB3V08_LOCUS977</name>
</gene>
<sequence>MVPPFRPAAQAESGKPFREKPPPVHPTEIRTSISASSAVELNTISALANYATEAEAAMDDAHAKTVDEVLNYFGTDAEKGLAQDQVKRNQEKYGLNGEYPSLPDPTLGQKK</sequence>
<feature type="region of interest" description="Disordered" evidence="1">
    <location>
        <begin position="91"/>
        <end position="111"/>
    </location>
</feature>
<organism evidence="3">
    <name type="scientific">Timema douglasi</name>
    <name type="common">Walking stick</name>
    <dbReference type="NCBI Taxonomy" id="61478"/>
    <lineage>
        <taxon>Eukaryota</taxon>
        <taxon>Metazoa</taxon>
        <taxon>Ecdysozoa</taxon>
        <taxon>Arthropoda</taxon>
        <taxon>Hexapoda</taxon>
        <taxon>Insecta</taxon>
        <taxon>Pterygota</taxon>
        <taxon>Neoptera</taxon>
        <taxon>Polyneoptera</taxon>
        <taxon>Phasmatodea</taxon>
        <taxon>Timematodea</taxon>
        <taxon>Timematoidea</taxon>
        <taxon>Timematidae</taxon>
        <taxon>Timema</taxon>
    </lineage>
</organism>
<name>A0A7R8Z3F9_TIMDO</name>